<evidence type="ECO:0000256" key="5">
    <source>
        <dbReference type="ARBA" id="ARBA00024195"/>
    </source>
</evidence>
<keyword evidence="9" id="KW-1185">Reference proteome</keyword>
<evidence type="ECO:0000313" key="8">
    <source>
        <dbReference type="EMBL" id="OWR47925.1"/>
    </source>
</evidence>
<dbReference type="OrthoDB" id="5565075at2759"/>
<protein>
    <submittedName>
        <fullName evidence="8">Chymotrypsin protease C1</fullName>
    </submittedName>
</protein>
<dbReference type="InterPro" id="IPR001314">
    <property type="entry name" value="Peptidase_S1A"/>
</dbReference>
<dbReference type="InterPro" id="IPR009003">
    <property type="entry name" value="Peptidase_S1_PA"/>
</dbReference>
<dbReference type="GO" id="GO:0006508">
    <property type="term" value="P:proteolysis"/>
    <property type="evidence" value="ECO:0007669"/>
    <property type="project" value="UniProtKB-KW"/>
</dbReference>
<comment type="similarity">
    <text evidence="5">Belongs to the peptidase S1 family. CLIP subfamily.</text>
</comment>
<dbReference type="STRING" id="278856.A0A212F2F5"/>
<dbReference type="InterPro" id="IPR051487">
    <property type="entry name" value="Ser/Thr_Proteases_Immune/Dev"/>
</dbReference>
<dbReference type="Gene3D" id="2.40.10.10">
    <property type="entry name" value="Trypsin-like serine proteases"/>
    <property type="match status" value="2"/>
</dbReference>
<evidence type="ECO:0000256" key="1">
    <source>
        <dbReference type="ARBA" id="ARBA00004239"/>
    </source>
</evidence>
<proteinExistence type="inferred from homology"/>
<keyword evidence="7" id="KW-1205">Fibrinolytic toxin</keyword>
<dbReference type="eggNOG" id="KOG3627">
    <property type="taxonomic scope" value="Eukaryota"/>
</dbReference>
<accession>A0A212F2F5</accession>
<organism evidence="8 9">
    <name type="scientific">Danaus plexippus plexippus</name>
    <dbReference type="NCBI Taxonomy" id="278856"/>
    <lineage>
        <taxon>Eukaryota</taxon>
        <taxon>Metazoa</taxon>
        <taxon>Ecdysozoa</taxon>
        <taxon>Arthropoda</taxon>
        <taxon>Hexapoda</taxon>
        <taxon>Insecta</taxon>
        <taxon>Pterygota</taxon>
        <taxon>Neoptera</taxon>
        <taxon>Endopterygota</taxon>
        <taxon>Lepidoptera</taxon>
        <taxon>Glossata</taxon>
        <taxon>Ditrysia</taxon>
        <taxon>Papilionoidea</taxon>
        <taxon>Nymphalidae</taxon>
        <taxon>Danainae</taxon>
        <taxon>Danaini</taxon>
        <taxon>Danaina</taxon>
        <taxon>Danaus</taxon>
        <taxon>Danaus</taxon>
    </lineage>
</organism>
<name>A0A212F2F5_DANPL</name>
<keyword evidence="2" id="KW-0800">Toxin</keyword>
<dbReference type="GO" id="GO:0004252">
    <property type="term" value="F:serine-type endopeptidase activity"/>
    <property type="evidence" value="ECO:0007669"/>
    <property type="project" value="InterPro"/>
</dbReference>
<dbReference type="Pfam" id="PF00089">
    <property type="entry name" value="Trypsin"/>
    <property type="match status" value="1"/>
</dbReference>
<dbReference type="InterPro" id="IPR043504">
    <property type="entry name" value="Peptidase_S1_PA_chymotrypsin"/>
</dbReference>
<dbReference type="InterPro" id="IPR001254">
    <property type="entry name" value="Trypsin_dom"/>
</dbReference>
<dbReference type="GO" id="GO:0005576">
    <property type="term" value="C:extracellular region"/>
    <property type="evidence" value="ECO:0007669"/>
    <property type="project" value="UniProtKB-SubCell"/>
</dbReference>
<keyword evidence="3" id="KW-1015">Disulfide bond</keyword>
<sequence length="278" mass="29985">MVFKTGCLLLALLVGSLGLPLNEEEDMSIFFDHPEITPYIVGGSTAGKVPHMVALSTGVFTRSFACGGSLVTNRHVLTAAHCIVAVFSGGSLLNSLRGTVGTNRWNSGGTQYEFARNITHPNYVHNIIKNDLGFLVTSRNVALNSNVNVVPISYDFIGGDVPAVVNGWGRIRTGGSLSSVLLELRTTVIDGQRCVNDVARRASQINMRVPPVQSHIEVCTFVDQNRGNCHGDSGSALLRRSDGRQIGVVSWGLPCARGAPDMYARVSAYRSWIEQSLR</sequence>
<reference evidence="8 9" key="1">
    <citation type="journal article" date="2011" name="Cell">
        <title>The monarch butterfly genome yields insights into long-distance migration.</title>
        <authorList>
            <person name="Zhan S."/>
            <person name="Merlin C."/>
            <person name="Boore J.L."/>
            <person name="Reppert S.M."/>
        </authorList>
    </citation>
    <scope>NUCLEOTIDE SEQUENCE [LARGE SCALE GENOMIC DNA]</scope>
    <source>
        <strain evidence="8">F-2</strain>
    </source>
</reference>
<dbReference type="Proteomes" id="UP000007151">
    <property type="component" value="Unassembled WGS sequence"/>
</dbReference>
<dbReference type="InterPro" id="IPR018114">
    <property type="entry name" value="TRYPSIN_HIS"/>
</dbReference>
<keyword evidence="8" id="KW-0645">Protease</keyword>
<evidence type="ECO:0000256" key="7">
    <source>
        <dbReference type="ARBA" id="ARBA00084094"/>
    </source>
</evidence>
<evidence type="ECO:0000256" key="2">
    <source>
        <dbReference type="ARBA" id="ARBA00022656"/>
    </source>
</evidence>
<dbReference type="SMART" id="SM00020">
    <property type="entry name" value="Tryp_SPc"/>
    <property type="match status" value="1"/>
</dbReference>
<dbReference type="EMBL" id="AGBW02010744">
    <property type="protein sequence ID" value="OWR47925.1"/>
    <property type="molecule type" value="Genomic_DNA"/>
</dbReference>
<comment type="subcellular location">
    <subcellularLocation>
        <location evidence="1">Secreted</location>
        <location evidence="1">Extracellular space</location>
    </subcellularLocation>
</comment>
<evidence type="ECO:0000313" key="9">
    <source>
        <dbReference type="Proteomes" id="UP000007151"/>
    </source>
</evidence>
<dbReference type="SUPFAM" id="SSF50494">
    <property type="entry name" value="Trypsin-like serine proteases"/>
    <property type="match status" value="1"/>
</dbReference>
<comment type="function">
    <text evidence="6">Fibrinolytic activity; shows preferential cleavage of Arg-Gly bonds in all three fibrinogen chains. Contact with the caterpillars causes severe bleeding, due the anticoagulant effect of the protein.</text>
</comment>
<dbReference type="CDD" id="cd00190">
    <property type="entry name" value="Tryp_SPc"/>
    <property type="match status" value="1"/>
</dbReference>
<dbReference type="AlphaFoldDB" id="A0A212F2F5"/>
<keyword evidence="8" id="KW-0378">Hydrolase</keyword>
<dbReference type="KEGG" id="dpl:KGM_201830"/>
<gene>
    <name evidence="8" type="ORF">KGM_201830</name>
</gene>
<dbReference type="PROSITE" id="PS50240">
    <property type="entry name" value="TRYPSIN_DOM"/>
    <property type="match status" value="1"/>
</dbReference>
<evidence type="ECO:0000256" key="4">
    <source>
        <dbReference type="ARBA" id="ARBA00023240"/>
    </source>
</evidence>
<dbReference type="PANTHER" id="PTHR24256">
    <property type="entry name" value="TRYPTASE-RELATED"/>
    <property type="match status" value="1"/>
</dbReference>
<comment type="caution">
    <text evidence="8">The sequence shown here is derived from an EMBL/GenBank/DDBJ whole genome shotgun (WGS) entry which is preliminary data.</text>
</comment>
<dbReference type="FunFam" id="2.40.10.10:FF:000068">
    <property type="entry name" value="transmembrane protease serine 2"/>
    <property type="match status" value="1"/>
</dbReference>
<dbReference type="PRINTS" id="PR00722">
    <property type="entry name" value="CHYMOTRYPSIN"/>
</dbReference>
<dbReference type="GO" id="GO:0090729">
    <property type="term" value="F:toxin activity"/>
    <property type="evidence" value="ECO:0007669"/>
    <property type="project" value="UniProtKB-KW"/>
</dbReference>
<evidence type="ECO:0000256" key="3">
    <source>
        <dbReference type="ARBA" id="ARBA00023157"/>
    </source>
</evidence>
<dbReference type="PROSITE" id="PS00134">
    <property type="entry name" value="TRYPSIN_HIS"/>
    <property type="match status" value="1"/>
</dbReference>
<keyword evidence="4" id="KW-1199">Hemostasis impairing toxin</keyword>
<evidence type="ECO:0000256" key="6">
    <source>
        <dbReference type="ARBA" id="ARBA00055534"/>
    </source>
</evidence>